<keyword evidence="1" id="KW-0808">Transferase</keyword>
<keyword evidence="3" id="KW-0472">Membrane</keyword>
<evidence type="ECO:0000259" key="4">
    <source>
        <dbReference type="PROSITE" id="PS51186"/>
    </source>
</evidence>
<organism evidence="5">
    <name type="scientific">Guillardia theta (strain CCMP2712)</name>
    <name type="common">Cryptophyte</name>
    <dbReference type="NCBI Taxonomy" id="905079"/>
    <lineage>
        <taxon>Eukaryota</taxon>
        <taxon>Cryptophyceae</taxon>
        <taxon>Pyrenomonadales</taxon>
        <taxon>Geminigeraceae</taxon>
        <taxon>Guillardia</taxon>
    </lineage>
</organism>
<dbReference type="EnsemblProtists" id="EKX39627">
    <property type="protein sequence ID" value="EKX39627"/>
    <property type="gene ID" value="GUITHDRAFT_114355"/>
</dbReference>
<sequence length="195" mass="21812">MSRQSKHVHNFIIACDESGELAGSAEITMKMYPCKRNSRPDDQLPYICNVVVRKEYRKKGFGEALVLACEEKALEAGLDEIFLDTNSDNVAALSLYHKLGYVAEVVDPHYRSPRKVYMRKRLKETAPELKPDALSMHRIIRKDVEEGGGDADVVCVPVLNDDEIYLPPSSKLELMLGPFAPVATAVLAAFAWLLF</sequence>
<evidence type="ECO:0000313" key="7">
    <source>
        <dbReference type="Proteomes" id="UP000011087"/>
    </source>
</evidence>
<dbReference type="Proteomes" id="UP000011087">
    <property type="component" value="Unassembled WGS sequence"/>
</dbReference>
<dbReference type="InterPro" id="IPR000182">
    <property type="entry name" value="GNAT_dom"/>
</dbReference>
<feature type="transmembrane region" description="Helical" evidence="3">
    <location>
        <begin position="174"/>
        <end position="194"/>
    </location>
</feature>
<evidence type="ECO:0000256" key="1">
    <source>
        <dbReference type="ARBA" id="ARBA00022679"/>
    </source>
</evidence>
<reference evidence="6" key="3">
    <citation type="submission" date="2016-03" db="UniProtKB">
        <authorList>
            <consortium name="EnsemblProtists"/>
        </authorList>
    </citation>
    <scope>IDENTIFICATION</scope>
</reference>
<evidence type="ECO:0000256" key="3">
    <source>
        <dbReference type="SAM" id="Phobius"/>
    </source>
</evidence>
<dbReference type="GeneID" id="17296348"/>
<keyword evidence="7" id="KW-1185">Reference proteome</keyword>
<dbReference type="EMBL" id="JH993038">
    <property type="protein sequence ID" value="EKX39627.1"/>
    <property type="molecule type" value="Genomic_DNA"/>
</dbReference>
<dbReference type="AlphaFoldDB" id="L1IU33"/>
<dbReference type="HOGENOM" id="CLU_1398741_0_0_1"/>
<evidence type="ECO:0000256" key="2">
    <source>
        <dbReference type="ARBA" id="ARBA00023315"/>
    </source>
</evidence>
<reference evidence="7" key="2">
    <citation type="submission" date="2012-11" db="EMBL/GenBank/DDBJ databases">
        <authorList>
            <person name="Kuo A."/>
            <person name="Curtis B.A."/>
            <person name="Tanifuji G."/>
            <person name="Burki F."/>
            <person name="Gruber A."/>
            <person name="Irimia M."/>
            <person name="Maruyama S."/>
            <person name="Arias M.C."/>
            <person name="Ball S.G."/>
            <person name="Gile G.H."/>
            <person name="Hirakawa Y."/>
            <person name="Hopkins J.F."/>
            <person name="Rensing S.A."/>
            <person name="Schmutz J."/>
            <person name="Symeonidi A."/>
            <person name="Elias M."/>
            <person name="Eveleigh R.J."/>
            <person name="Herman E.K."/>
            <person name="Klute M.J."/>
            <person name="Nakayama T."/>
            <person name="Obornik M."/>
            <person name="Reyes-Prieto A."/>
            <person name="Armbrust E.V."/>
            <person name="Aves S.J."/>
            <person name="Beiko R.G."/>
            <person name="Coutinho P."/>
            <person name="Dacks J.B."/>
            <person name="Durnford D.G."/>
            <person name="Fast N.M."/>
            <person name="Green B.R."/>
            <person name="Grisdale C."/>
            <person name="Hempe F."/>
            <person name="Henrissat B."/>
            <person name="Hoppner M.P."/>
            <person name="Ishida K.-I."/>
            <person name="Kim E."/>
            <person name="Koreny L."/>
            <person name="Kroth P.G."/>
            <person name="Liu Y."/>
            <person name="Malik S.-B."/>
            <person name="Maier U.G."/>
            <person name="McRose D."/>
            <person name="Mock T."/>
            <person name="Neilson J.A."/>
            <person name="Onodera N.T."/>
            <person name="Poole A.M."/>
            <person name="Pritham E.J."/>
            <person name="Richards T.A."/>
            <person name="Rocap G."/>
            <person name="Roy S.W."/>
            <person name="Sarai C."/>
            <person name="Schaack S."/>
            <person name="Shirato S."/>
            <person name="Slamovits C.H."/>
            <person name="Spencer D.F."/>
            <person name="Suzuki S."/>
            <person name="Worden A.Z."/>
            <person name="Zauner S."/>
            <person name="Barry K."/>
            <person name="Bell C."/>
            <person name="Bharti A.K."/>
            <person name="Crow J.A."/>
            <person name="Grimwood J."/>
            <person name="Kramer R."/>
            <person name="Lindquist E."/>
            <person name="Lucas S."/>
            <person name="Salamov A."/>
            <person name="McFadden G.I."/>
            <person name="Lane C.E."/>
            <person name="Keeling P.J."/>
            <person name="Gray M.W."/>
            <person name="Grigoriev I.V."/>
            <person name="Archibald J.M."/>
        </authorList>
    </citation>
    <scope>NUCLEOTIDE SEQUENCE</scope>
    <source>
        <strain evidence="7">CCMP2712</strain>
    </source>
</reference>
<gene>
    <name evidence="5" type="ORF">GUITHDRAFT_114355</name>
</gene>
<dbReference type="PANTHER" id="PTHR43420">
    <property type="entry name" value="ACETYLTRANSFERASE"/>
    <property type="match status" value="1"/>
</dbReference>
<evidence type="ECO:0000313" key="5">
    <source>
        <dbReference type="EMBL" id="EKX39627.1"/>
    </source>
</evidence>
<dbReference type="CDD" id="cd04301">
    <property type="entry name" value="NAT_SF"/>
    <property type="match status" value="1"/>
</dbReference>
<feature type="domain" description="N-acetyltransferase" evidence="4">
    <location>
        <begin position="1"/>
        <end position="123"/>
    </location>
</feature>
<keyword evidence="3" id="KW-1133">Transmembrane helix</keyword>
<name>L1IU33_GUITC</name>
<dbReference type="Gene3D" id="3.40.630.30">
    <property type="match status" value="1"/>
</dbReference>
<keyword evidence="3" id="KW-0812">Transmembrane</keyword>
<dbReference type="KEGG" id="gtt:GUITHDRAFT_114355"/>
<proteinExistence type="predicted"/>
<keyword evidence="2" id="KW-0012">Acyltransferase</keyword>
<dbReference type="RefSeq" id="XP_005826607.1">
    <property type="nucleotide sequence ID" value="XM_005826550.1"/>
</dbReference>
<reference evidence="5 7" key="1">
    <citation type="journal article" date="2012" name="Nature">
        <title>Algal genomes reveal evolutionary mosaicism and the fate of nucleomorphs.</title>
        <authorList>
            <consortium name="DOE Joint Genome Institute"/>
            <person name="Curtis B.A."/>
            <person name="Tanifuji G."/>
            <person name="Burki F."/>
            <person name="Gruber A."/>
            <person name="Irimia M."/>
            <person name="Maruyama S."/>
            <person name="Arias M.C."/>
            <person name="Ball S.G."/>
            <person name="Gile G.H."/>
            <person name="Hirakawa Y."/>
            <person name="Hopkins J.F."/>
            <person name="Kuo A."/>
            <person name="Rensing S.A."/>
            <person name="Schmutz J."/>
            <person name="Symeonidi A."/>
            <person name="Elias M."/>
            <person name="Eveleigh R.J."/>
            <person name="Herman E.K."/>
            <person name="Klute M.J."/>
            <person name="Nakayama T."/>
            <person name="Obornik M."/>
            <person name="Reyes-Prieto A."/>
            <person name="Armbrust E.V."/>
            <person name="Aves S.J."/>
            <person name="Beiko R.G."/>
            <person name="Coutinho P."/>
            <person name="Dacks J.B."/>
            <person name="Durnford D.G."/>
            <person name="Fast N.M."/>
            <person name="Green B.R."/>
            <person name="Grisdale C.J."/>
            <person name="Hempel F."/>
            <person name="Henrissat B."/>
            <person name="Hoppner M.P."/>
            <person name="Ishida K."/>
            <person name="Kim E."/>
            <person name="Koreny L."/>
            <person name="Kroth P.G."/>
            <person name="Liu Y."/>
            <person name="Malik S.B."/>
            <person name="Maier U.G."/>
            <person name="McRose D."/>
            <person name="Mock T."/>
            <person name="Neilson J.A."/>
            <person name="Onodera N.T."/>
            <person name="Poole A.M."/>
            <person name="Pritham E.J."/>
            <person name="Richards T.A."/>
            <person name="Rocap G."/>
            <person name="Roy S.W."/>
            <person name="Sarai C."/>
            <person name="Schaack S."/>
            <person name="Shirato S."/>
            <person name="Slamovits C.H."/>
            <person name="Spencer D.F."/>
            <person name="Suzuki S."/>
            <person name="Worden A.Z."/>
            <person name="Zauner S."/>
            <person name="Barry K."/>
            <person name="Bell C."/>
            <person name="Bharti A.K."/>
            <person name="Crow J.A."/>
            <person name="Grimwood J."/>
            <person name="Kramer R."/>
            <person name="Lindquist E."/>
            <person name="Lucas S."/>
            <person name="Salamov A."/>
            <person name="McFadden G.I."/>
            <person name="Lane C.E."/>
            <person name="Keeling P.J."/>
            <person name="Gray M.W."/>
            <person name="Grigoriev I.V."/>
            <person name="Archibald J.M."/>
        </authorList>
    </citation>
    <scope>NUCLEOTIDE SEQUENCE</scope>
    <source>
        <strain evidence="5 7">CCMP2712</strain>
    </source>
</reference>
<dbReference type="Pfam" id="PF00583">
    <property type="entry name" value="Acetyltransf_1"/>
    <property type="match status" value="1"/>
</dbReference>
<dbReference type="InterPro" id="IPR016181">
    <property type="entry name" value="Acyl_CoA_acyltransferase"/>
</dbReference>
<accession>L1IU33</accession>
<dbReference type="PROSITE" id="PS51186">
    <property type="entry name" value="GNAT"/>
    <property type="match status" value="1"/>
</dbReference>
<dbReference type="InterPro" id="IPR050680">
    <property type="entry name" value="YpeA/RimI_acetyltransf"/>
</dbReference>
<dbReference type="OrthoDB" id="41532at2759"/>
<protein>
    <recommendedName>
        <fullName evidence="4">N-acetyltransferase domain-containing protein</fullName>
    </recommendedName>
</protein>
<dbReference type="GO" id="GO:0016747">
    <property type="term" value="F:acyltransferase activity, transferring groups other than amino-acyl groups"/>
    <property type="evidence" value="ECO:0007669"/>
    <property type="project" value="InterPro"/>
</dbReference>
<dbReference type="SUPFAM" id="SSF55729">
    <property type="entry name" value="Acyl-CoA N-acyltransferases (Nat)"/>
    <property type="match status" value="1"/>
</dbReference>
<dbReference type="PaxDb" id="55529-EKX39627"/>
<evidence type="ECO:0000313" key="6">
    <source>
        <dbReference type="EnsemblProtists" id="EKX39627"/>
    </source>
</evidence>